<dbReference type="InterPro" id="IPR023795">
    <property type="entry name" value="Serpin_CS"/>
</dbReference>
<evidence type="ECO:0000313" key="12">
    <source>
        <dbReference type="Ensembl" id="ENSAMXP00005018353.1"/>
    </source>
</evidence>
<evidence type="ECO:0000256" key="1">
    <source>
        <dbReference type="ARBA" id="ARBA00004613"/>
    </source>
</evidence>
<evidence type="ECO:0000259" key="11">
    <source>
        <dbReference type="SMART" id="SM00093"/>
    </source>
</evidence>
<dbReference type="PANTHER" id="PTHR11461">
    <property type="entry name" value="SERINE PROTEASE INHIBITOR, SERPIN"/>
    <property type="match status" value="1"/>
</dbReference>
<dbReference type="GO" id="GO:0004867">
    <property type="term" value="F:serine-type endopeptidase inhibitor activity"/>
    <property type="evidence" value="ECO:0007669"/>
    <property type="project" value="InterPro"/>
</dbReference>
<dbReference type="FunFam" id="3.30.497.10:FF:000001">
    <property type="entry name" value="Serine protease inhibitor"/>
    <property type="match status" value="1"/>
</dbReference>
<reference evidence="12" key="1">
    <citation type="submission" date="2025-08" db="UniProtKB">
        <authorList>
            <consortium name="Ensembl"/>
        </authorList>
    </citation>
    <scope>IDENTIFICATION</scope>
</reference>
<keyword evidence="3" id="KW-0964">Secreted</keyword>
<dbReference type="Proteomes" id="UP000694621">
    <property type="component" value="Unplaced"/>
</dbReference>
<evidence type="ECO:0000256" key="6">
    <source>
        <dbReference type="ARBA" id="ARBA00037352"/>
    </source>
</evidence>
<dbReference type="PANTHER" id="PTHR11461:SF375">
    <property type="entry name" value="THYROXINE-BINDING GLOBULIN"/>
    <property type="match status" value="1"/>
</dbReference>
<dbReference type="SUPFAM" id="SSF56574">
    <property type="entry name" value="Serpins"/>
    <property type="match status" value="1"/>
</dbReference>
<comment type="subcellular location">
    <subcellularLocation>
        <location evidence="1">Secreted</location>
    </subcellularLocation>
</comment>
<dbReference type="SMART" id="SM00093">
    <property type="entry name" value="SERPIN"/>
    <property type="match status" value="1"/>
</dbReference>
<evidence type="ECO:0000313" key="13">
    <source>
        <dbReference type="Proteomes" id="UP000694621"/>
    </source>
</evidence>
<dbReference type="Pfam" id="PF00079">
    <property type="entry name" value="Serpin"/>
    <property type="match status" value="1"/>
</dbReference>
<accession>A0A8B9HXN3</accession>
<dbReference type="Gene3D" id="2.30.39.10">
    <property type="entry name" value="Alpha-1-antitrypsin, domain 1"/>
    <property type="match status" value="2"/>
</dbReference>
<evidence type="ECO:0000256" key="7">
    <source>
        <dbReference type="ARBA" id="ARBA00039512"/>
    </source>
</evidence>
<sequence>MFSKNNDFAFRLYKSIMEQPESASKNVFFSRLSVSVALAAISLGAGGETHQQLFSGLGFNTSTFSSEEVHQAFLSLLQSLNQRTDVDLEVGTALYVQDIFKPHPKFLEKLKRFYLSDGFSVDFSKKAETAEQMNKYISDKTRGKISQFIQDLDPKTLMYLLSYIYFKGKWSFPFNPQLTRKKDFHVDNKTTFPVQMMYMEEMFKTCHDEVHSTSVLSLSYKDSFSMILALPENDLADLEKAVSPQLLTKWLRWMKKRYSFNNCTLKGIILVFTGSDLFPLKCKVISNTSLDVDETGATATAVTGIKFVPYSWFEVPVLIFNRPFMILIIDQKTKNVLFMGKIVDPSKEMN</sequence>
<comment type="function">
    <text evidence="6">Major thyroid hormone transport protein in serum.</text>
</comment>
<dbReference type="GO" id="GO:0005615">
    <property type="term" value="C:extracellular space"/>
    <property type="evidence" value="ECO:0007669"/>
    <property type="project" value="InterPro"/>
</dbReference>
<dbReference type="Gene3D" id="3.30.497.10">
    <property type="entry name" value="Antithrombin, subunit I, domain 2"/>
    <property type="match status" value="2"/>
</dbReference>
<comment type="similarity">
    <text evidence="2 10">Belongs to the serpin family.</text>
</comment>
<dbReference type="InterPro" id="IPR000215">
    <property type="entry name" value="Serpin_fam"/>
</dbReference>
<dbReference type="InterPro" id="IPR036186">
    <property type="entry name" value="Serpin_sf"/>
</dbReference>
<keyword evidence="5" id="KW-0325">Glycoprotein</keyword>
<evidence type="ECO:0000256" key="9">
    <source>
        <dbReference type="ARBA" id="ARBA00043177"/>
    </source>
</evidence>
<evidence type="ECO:0000256" key="2">
    <source>
        <dbReference type="ARBA" id="ARBA00009500"/>
    </source>
</evidence>
<dbReference type="InterPro" id="IPR042185">
    <property type="entry name" value="Serpin_sf_2"/>
</dbReference>
<dbReference type="InterPro" id="IPR023796">
    <property type="entry name" value="Serpin_dom"/>
</dbReference>
<evidence type="ECO:0000256" key="3">
    <source>
        <dbReference type="ARBA" id="ARBA00022525"/>
    </source>
</evidence>
<evidence type="ECO:0000256" key="5">
    <source>
        <dbReference type="ARBA" id="ARBA00023180"/>
    </source>
</evidence>
<protein>
    <recommendedName>
        <fullName evidence="7">Thyroxine-binding globulin</fullName>
    </recommendedName>
    <alternativeName>
        <fullName evidence="9">Serpin A7</fullName>
    </alternativeName>
    <alternativeName>
        <fullName evidence="8">T4-binding globulin</fullName>
    </alternativeName>
</protein>
<evidence type="ECO:0000256" key="10">
    <source>
        <dbReference type="RuleBase" id="RU000411"/>
    </source>
</evidence>
<feature type="domain" description="Serpin" evidence="11">
    <location>
        <begin position="10"/>
        <end position="345"/>
    </location>
</feature>
<dbReference type="AlphaFoldDB" id="A0A8B9HXN3"/>
<dbReference type="PROSITE" id="PS00284">
    <property type="entry name" value="SERPIN"/>
    <property type="match status" value="1"/>
</dbReference>
<dbReference type="Ensembl" id="ENSAMXT00005020279.1">
    <property type="protein sequence ID" value="ENSAMXP00005018353.1"/>
    <property type="gene ID" value="ENSAMXG00005009565.1"/>
</dbReference>
<proteinExistence type="inferred from homology"/>
<evidence type="ECO:0000256" key="8">
    <source>
        <dbReference type="ARBA" id="ARBA00042967"/>
    </source>
</evidence>
<dbReference type="InterPro" id="IPR042178">
    <property type="entry name" value="Serpin_sf_1"/>
</dbReference>
<name>A0A8B9HXN3_ASTMX</name>
<evidence type="ECO:0000256" key="4">
    <source>
        <dbReference type="ARBA" id="ARBA00022729"/>
    </source>
</evidence>
<keyword evidence="4" id="KW-0732">Signal</keyword>
<organism evidence="12 13">
    <name type="scientific">Astyanax mexicanus</name>
    <name type="common">Blind cave fish</name>
    <name type="synonym">Astyanax fasciatus mexicanus</name>
    <dbReference type="NCBI Taxonomy" id="7994"/>
    <lineage>
        <taxon>Eukaryota</taxon>
        <taxon>Metazoa</taxon>
        <taxon>Chordata</taxon>
        <taxon>Craniata</taxon>
        <taxon>Vertebrata</taxon>
        <taxon>Euteleostomi</taxon>
        <taxon>Actinopterygii</taxon>
        <taxon>Neopterygii</taxon>
        <taxon>Teleostei</taxon>
        <taxon>Ostariophysi</taxon>
        <taxon>Characiformes</taxon>
        <taxon>Characoidei</taxon>
        <taxon>Acestrorhamphidae</taxon>
        <taxon>Acestrorhamphinae</taxon>
        <taxon>Astyanax</taxon>
    </lineage>
</organism>